<dbReference type="InterPro" id="IPR051043">
    <property type="entry name" value="Sulfatase_Mod_Factor_Kinase"/>
</dbReference>
<dbReference type="PANTHER" id="PTHR23150:SF19">
    <property type="entry name" value="FORMYLGLYCINE-GENERATING ENZYME"/>
    <property type="match status" value="1"/>
</dbReference>
<evidence type="ECO:0000313" key="5">
    <source>
        <dbReference type="Proteomes" id="UP000232003"/>
    </source>
</evidence>
<evidence type="ECO:0000259" key="3">
    <source>
        <dbReference type="Pfam" id="PF26355"/>
    </source>
</evidence>
<evidence type="ECO:0000256" key="1">
    <source>
        <dbReference type="SAM" id="MobiDB-lite"/>
    </source>
</evidence>
<dbReference type="AlphaFoldDB" id="A0A2K8SKJ9"/>
<feature type="region of interest" description="Disordered" evidence="1">
    <location>
        <begin position="1"/>
        <end position="65"/>
    </location>
</feature>
<dbReference type="PANTHER" id="PTHR23150">
    <property type="entry name" value="SULFATASE MODIFYING FACTOR 1, 2"/>
    <property type="match status" value="1"/>
</dbReference>
<dbReference type="KEGG" id="nfl:COO91_01855"/>
<reference evidence="4 5" key="1">
    <citation type="submission" date="2017-11" db="EMBL/GenBank/DDBJ databases">
        <title>Complete genome of a free-living desiccation-tolerant cyanobacterium and its photosynthetic adaptation to extreme terrestrial habitat.</title>
        <authorList>
            <person name="Shang J."/>
        </authorList>
    </citation>
    <scope>NUCLEOTIDE SEQUENCE [LARGE SCALE GENOMIC DNA]</scope>
    <source>
        <strain evidence="4 5">CCNUN1</strain>
    </source>
</reference>
<keyword evidence="5" id="KW-1185">Reference proteome</keyword>
<dbReference type="EMBL" id="CP024785">
    <property type="protein sequence ID" value="AUB35962.1"/>
    <property type="molecule type" value="Genomic_DNA"/>
</dbReference>
<accession>A0A2K8SKJ9</accession>
<dbReference type="InterPro" id="IPR047738">
    <property type="entry name" value="SAV_2336-like_N"/>
</dbReference>
<dbReference type="NCBIfam" id="NF041121">
    <property type="entry name" value="SAV_2336_NTERM"/>
    <property type="match status" value="1"/>
</dbReference>
<organism evidence="4 5">
    <name type="scientific">Nostoc flagelliforme CCNUN1</name>
    <dbReference type="NCBI Taxonomy" id="2038116"/>
    <lineage>
        <taxon>Bacteria</taxon>
        <taxon>Bacillati</taxon>
        <taxon>Cyanobacteriota</taxon>
        <taxon>Cyanophyceae</taxon>
        <taxon>Nostocales</taxon>
        <taxon>Nostocaceae</taxon>
        <taxon>Nostoc</taxon>
    </lineage>
</organism>
<proteinExistence type="predicted"/>
<dbReference type="SUPFAM" id="SSF56436">
    <property type="entry name" value="C-type lectin-like"/>
    <property type="match status" value="1"/>
</dbReference>
<gene>
    <name evidence="4" type="ORF">COO91_01855</name>
</gene>
<dbReference type="InterPro" id="IPR005532">
    <property type="entry name" value="SUMF_dom"/>
</dbReference>
<dbReference type="InterPro" id="IPR016187">
    <property type="entry name" value="CTDL_fold"/>
</dbReference>
<feature type="domain" description="vWA-MoxR associated protein N-terminal HTH" evidence="3">
    <location>
        <begin position="578"/>
        <end position="657"/>
    </location>
</feature>
<dbReference type="Proteomes" id="UP000232003">
    <property type="component" value="Chromosome"/>
</dbReference>
<dbReference type="GO" id="GO:0120147">
    <property type="term" value="F:formylglycine-generating oxidase activity"/>
    <property type="evidence" value="ECO:0007669"/>
    <property type="project" value="TreeGrafter"/>
</dbReference>
<feature type="domain" description="Sulfatase-modifying factor enzyme-like" evidence="2">
    <location>
        <begin position="686"/>
        <end position="930"/>
    </location>
</feature>
<feature type="compositionally biased region" description="Polar residues" evidence="1">
    <location>
        <begin position="34"/>
        <end position="46"/>
    </location>
</feature>
<name>A0A2K8SKJ9_9NOSO</name>
<evidence type="ECO:0000259" key="2">
    <source>
        <dbReference type="Pfam" id="PF03781"/>
    </source>
</evidence>
<dbReference type="Gene3D" id="3.90.1580.10">
    <property type="entry name" value="paralog of FGE (formylglycine-generating enzyme)"/>
    <property type="match status" value="1"/>
</dbReference>
<dbReference type="InterPro" id="IPR042095">
    <property type="entry name" value="SUMF_sf"/>
</dbReference>
<dbReference type="Pfam" id="PF03781">
    <property type="entry name" value="FGE-sulfatase"/>
    <property type="match status" value="1"/>
</dbReference>
<dbReference type="InterPro" id="IPR058651">
    <property type="entry name" value="HTH_VMAP-M9"/>
</dbReference>
<evidence type="ECO:0000313" key="4">
    <source>
        <dbReference type="EMBL" id="AUB35962.1"/>
    </source>
</evidence>
<feature type="compositionally biased region" description="Basic and acidic residues" evidence="1">
    <location>
        <begin position="1"/>
        <end position="23"/>
    </location>
</feature>
<dbReference type="Pfam" id="PF26355">
    <property type="entry name" value="HTH_VMAP-M9"/>
    <property type="match status" value="1"/>
</dbReference>
<protein>
    <submittedName>
        <fullName evidence="4">Formylglycine-generating enzyme, required for sulfatase activity, containings SUMF1/FGE domain</fullName>
    </submittedName>
</protein>
<sequence>MPSDPRPQETVERIQNDTKKIDNNEPTVNLYPNDHSSPQQSETIASAQKLEQKPEKQSGTSFSVPAAPALRNRLDLARSLRPLMRKVSSQTRFDVDEDATVAQIAETGVWLPVVRAVPERWLQLDLVVEESKTTVIWERAIMELNHLMEYQGAFRSVRTWRLSAQTGKVQLFPRWRDGSIHSVAKTELARNQRSHTPGELIDPTGRRLIWLVTDCTSALWRQDLIYETLLDWSKVQPIAIFQMFPERLWSRTALRDGHIVRLGAIVPGLLSNQLVIEGLPQRLEQRNHEDLVTVSIITLDAASMLLWARVASGFGDYRTPGRTFDLSFIRRQPEKGKLDSSPRSISERTAQERVALFRSTASKTAQQLADLMAATPVTLPVIDLLRDAFRADFQEEVQQSHVAEVLLSGLLRRCDTEEDDVCRYEFWGDNSPNGDERVRHILLGDTSILKTIEVLNVLSTSICQKLGSPSKTFEALLGDIQASEGDQWDAVLPFARVGLDVLRRLGGEYAALAQRYSSITESEVLLRETLPPLQEFTFEVATIIIEADTATPQGFILQSFNFEVAIITGINQSNVSNNSLEIADNLVFYQTEKHLTEVEQLIIQETISNRTYEQIAASSNYSTRQLKNVANNLWKVLSEALGEKINKTNLKNTLQRQVNYSQIDIHRSLRQAQYFIEGLGSGVKLEMVAIPEGSFLMGSPEDEPERYSDESPQHQVTVSAFFMGKYPITQAQWQAVASLPQVNRELSPDPSHFKGANLPVEEVSWYDAVEFCDRLSQYTGRPYSLPSEAEWEYACRAGTTTPFHFGETITSELANYNADYTYGAGVKGTYREETTPVGSFEVANAFGLYDMHGNVDEWCLDDWHSNYEGAPTDGSAWFDDNDNIYQKQGRAVLRGGSWFYNPKYCRSASRDYDLRAERDSISYDIGFRVVCAAGRILQ</sequence>